<dbReference type="Pfam" id="PF22845">
    <property type="entry name" value="DUF3097_N"/>
    <property type="match status" value="1"/>
</dbReference>
<dbReference type="Proteomes" id="UP000481339">
    <property type="component" value="Unassembled WGS sequence"/>
</dbReference>
<dbReference type="OrthoDB" id="3398606at2"/>
<dbReference type="EMBL" id="WBKA01000008">
    <property type="protein sequence ID" value="KAB1631249.1"/>
    <property type="molecule type" value="Genomic_DNA"/>
</dbReference>
<gene>
    <name evidence="3" type="ORF">F8O02_08580</name>
</gene>
<sequence>MFDDRYDVDPLADRSWQRVTAPRRVAARIGEVYEDPASGFVGALVRFDRATLSLEDRHGAVRAFRWGPGLLLAGEPVDLVPPTPAPRRPRVGRSGMRVAPDEQARVARASRLFVEGKHDAELVAKVWGDDLKAWGLVVEQLLGVDHLAEAVDEFRPGPDRRMGVLVDHLVAGSKESRLVAALPAGTTRDAVLVVGHPFIDIWQAVRPERLGIDAWPSIPRGVDWKTGMCRALGWPADTPADVGRAWSRILARVRTWRDLEPALTGRVEQLIDFVTAPGTR</sequence>
<feature type="domain" description="DUF3097" evidence="2">
    <location>
        <begin position="25"/>
        <end position="82"/>
    </location>
</feature>
<protein>
    <submittedName>
        <fullName evidence="3">DUF3097 family protein</fullName>
    </submittedName>
</protein>
<accession>A0A7C8BMF9</accession>
<reference evidence="3 4" key="1">
    <citation type="submission" date="2019-09" db="EMBL/GenBank/DDBJ databases">
        <title>Phylogeny of genus Pseudoclavibacter and closely related genus.</title>
        <authorList>
            <person name="Li Y."/>
        </authorList>
    </citation>
    <scope>NUCLEOTIDE SEQUENCE [LARGE SCALE GENOMIC DNA]</scope>
    <source>
        <strain evidence="3 4">JCM 16921</strain>
    </source>
</reference>
<dbReference type="InterPro" id="IPR021447">
    <property type="entry name" value="DUF3097_C"/>
</dbReference>
<comment type="caution">
    <text evidence="3">The sequence shown here is derived from an EMBL/GenBank/DDBJ whole genome shotgun (WGS) entry which is preliminary data.</text>
</comment>
<evidence type="ECO:0000313" key="3">
    <source>
        <dbReference type="EMBL" id="KAB1631249.1"/>
    </source>
</evidence>
<organism evidence="3 4">
    <name type="scientific">Pseudoclavibacter caeni</name>
    <dbReference type="NCBI Taxonomy" id="908846"/>
    <lineage>
        <taxon>Bacteria</taxon>
        <taxon>Bacillati</taxon>
        <taxon>Actinomycetota</taxon>
        <taxon>Actinomycetes</taxon>
        <taxon>Micrococcales</taxon>
        <taxon>Microbacteriaceae</taxon>
        <taxon>Pseudoclavibacter</taxon>
    </lineage>
</organism>
<dbReference type="AlphaFoldDB" id="A0A7C8BMF9"/>
<evidence type="ECO:0000313" key="4">
    <source>
        <dbReference type="Proteomes" id="UP000481339"/>
    </source>
</evidence>
<name>A0A7C8BMF9_9MICO</name>
<dbReference type="RefSeq" id="WP_158036834.1">
    <property type="nucleotide sequence ID" value="NZ_BAAAZV010000001.1"/>
</dbReference>
<dbReference type="Pfam" id="PF11296">
    <property type="entry name" value="DUF3097_C"/>
    <property type="match status" value="1"/>
</dbReference>
<evidence type="ECO:0000259" key="1">
    <source>
        <dbReference type="Pfam" id="PF11296"/>
    </source>
</evidence>
<evidence type="ECO:0000259" key="2">
    <source>
        <dbReference type="Pfam" id="PF22845"/>
    </source>
</evidence>
<proteinExistence type="predicted"/>
<feature type="domain" description="DUF3097" evidence="1">
    <location>
        <begin position="110"/>
        <end position="275"/>
    </location>
</feature>
<dbReference type="InterPro" id="IPR053883">
    <property type="entry name" value="DUF3097_N"/>
</dbReference>
<keyword evidence="4" id="KW-1185">Reference proteome</keyword>